<evidence type="ECO:0000313" key="2">
    <source>
        <dbReference type="Proteomes" id="UP000198661"/>
    </source>
</evidence>
<sequence>MGEKSIIAYFRTEKNAQKAVRELKERGFDTVRMDHFSQFPGENVVDLDNSISESPSSLASITMGAAISSRDAGVLAAAHPDASGMAGADGMESPENVIVTVVTEEDREEEARSLLEWAGGRL</sequence>
<dbReference type="OrthoDB" id="2375806at2"/>
<dbReference type="STRING" id="201973.SAMN04488025_1095"/>
<reference evidence="2" key="1">
    <citation type="submission" date="2016-10" db="EMBL/GenBank/DDBJ databases">
        <authorList>
            <person name="Varghese N."/>
            <person name="Submissions S."/>
        </authorList>
    </citation>
    <scope>NUCLEOTIDE SEQUENCE [LARGE SCALE GENOMIC DNA]</scope>
    <source>
        <strain evidence="2">DSM 44945</strain>
    </source>
</reference>
<dbReference type="Proteomes" id="UP000198661">
    <property type="component" value="Unassembled WGS sequence"/>
</dbReference>
<evidence type="ECO:0008006" key="3">
    <source>
        <dbReference type="Google" id="ProtNLM"/>
    </source>
</evidence>
<keyword evidence="2" id="KW-1185">Reference proteome</keyword>
<name>A0A1I2MMM2_9BACL</name>
<gene>
    <name evidence="1" type="ORF">SAMN04488025_1095</name>
</gene>
<accession>A0A1I2MMM2</accession>
<protein>
    <recommendedName>
        <fullName evidence="3">Heat induced stress protein YflT</fullName>
    </recommendedName>
</protein>
<proteinExistence type="predicted"/>
<organism evidence="1 2">
    <name type="scientific">Planifilum fulgidum</name>
    <dbReference type="NCBI Taxonomy" id="201973"/>
    <lineage>
        <taxon>Bacteria</taxon>
        <taxon>Bacillati</taxon>
        <taxon>Bacillota</taxon>
        <taxon>Bacilli</taxon>
        <taxon>Bacillales</taxon>
        <taxon>Thermoactinomycetaceae</taxon>
        <taxon>Planifilum</taxon>
    </lineage>
</organism>
<dbReference type="EMBL" id="FOOK01000009">
    <property type="protein sequence ID" value="SFF92702.1"/>
    <property type="molecule type" value="Genomic_DNA"/>
</dbReference>
<evidence type="ECO:0000313" key="1">
    <source>
        <dbReference type="EMBL" id="SFF92702.1"/>
    </source>
</evidence>
<dbReference type="AlphaFoldDB" id="A0A1I2MMM2"/>
<dbReference type="RefSeq" id="WP_092037218.1">
    <property type="nucleotide sequence ID" value="NZ_FOOK01000009.1"/>
</dbReference>